<feature type="compositionally biased region" description="Low complexity" evidence="6">
    <location>
        <begin position="22"/>
        <end position="35"/>
    </location>
</feature>
<dbReference type="GO" id="GO:0006351">
    <property type="term" value="P:DNA-templated transcription"/>
    <property type="evidence" value="ECO:0007669"/>
    <property type="project" value="InterPro"/>
</dbReference>
<organism evidence="8 9">
    <name type="scientific">Gymnopus androsaceus JB14</name>
    <dbReference type="NCBI Taxonomy" id="1447944"/>
    <lineage>
        <taxon>Eukaryota</taxon>
        <taxon>Fungi</taxon>
        <taxon>Dikarya</taxon>
        <taxon>Basidiomycota</taxon>
        <taxon>Agaricomycotina</taxon>
        <taxon>Agaricomycetes</taxon>
        <taxon>Agaricomycetidae</taxon>
        <taxon>Agaricales</taxon>
        <taxon>Marasmiineae</taxon>
        <taxon>Omphalotaceae</taxon>
        <taxon>Gymnopus</taxon>
    </lineage>
</organism>
<feature type="compositionally biased region" description="Polar residues" evidence="6">
    <location>
        <begin position="130"/>
        <end position="142"/>
    </location>
</feature>
<evidence type="ECO:0000256" key="5">
    <source>
        <dbReference type="ARBA" id="ARBA00023242"/>
    </source>
</evidence>
<dbReference type="EMBL" id="ML769450">
    <property type="protein sequence ID" value="KAE9401063.1"/>
    <property type="molecule type" value="Genomic_DNA"/>
</dbReference>
<feature type="region of interest" description="Disordered" evidence="6">
    <location>
        <begin position="854"/>
        <end position="888"/>
    </location>
</feature>
<dbReference type="PROSITE" id="PS50048">
    <property type="entry name" value="ZN2_CY6_FUNGAL_2"/>
    <property type="match status" value="1"/>
</dbReference>
<dbReference type="CDD" id="cd12148">
    <property type="entry name" value="fungal_TF_MHR"/>
    <property type="match status" value="1"/>
</dbReference>
<dbReference type="OrthoDB" id="2123952at2759"/>
<dbReference type="AlphaFoldDB" id="A0A6A4HSZ3"/>
<dbReference type="Pfam" id="PF04082">
    <property type="entry name" value="Fungal_trans"/>
    <property type="match status" value="1"/>
</dbReference>
<dbReference type="GO" id="GO:0003677">
    <property type="term" value="F:DNA binding"/>
    <property type="evidence" value="ECO:0007669"/>
    <property type="project" value="InterPro"/>
</dbReference>
<evidence type="ECO:0000256" key="4">
    <source>
        <dbReference type="ARBA" id="ARBA00023163"/>
    </source>
</evidence>
<protein>
    <recommendedName>
        <fullName evidence="7">Zn(2)-C6 fungal-type domain-containing protein</fullName>
    </recommendedName>
</protein>
<evidence type="ECO:0000256" key="2">
    <source>
        <dbReference type="ARBA" id="ARBA00022723"/>
    </source>
</evidence>
<keyword evidence="4" id="KW-0804">Transcription</keyword>
<feature type="compositionally biased region" description="Basic and acidic residues" evidence="6">
    <location>
        <begin position="149"/>
        <end position="159"/>
    </location>
</feature>
<evidence type="ECO:0000256" key="3">
    <source>
        <dbReference type="ARBA" id="ARBA00023015"/>
    </source>
</evidence>
<feature type="compositionally biased region" description="Basic and acidic residues" evidence="6">
    <location>
        <begin position="312"/>
        <end position="325"/>
    </location>
</feature>
<keyword evidence="2" id="KW-0479">Metal-binding</keyword>
<feature type="domain" description="Zn(2)-C6 fungal-type" evidence="7">
    <location>
        <begin position="67"/>
        <end position="96"/>
    </location>
</feature>
<feature type="region of interest" description="Disordered" evidence="6">
    <location>
        <begin position="109"/>
        <end position="183"/>
    </location>
</feature>
<evidence type="ECO:0000256" key="1">
    <source>
        <dbReference type="ARBA" id="ARBA00004123"/>
    </source>
</evidence>
<evidence type="ECO:0000256" key="6">
    <source>
        <dbReference type="SAM" id="MobiDB-lite"/>
    </source>
</evidence>
<dbReference type="GO" id="GO:0008270">
    <property type="term" value="F:zinc ion binding"/>
    <property type="evidence" value="ECO:0007669"/>
    <property type="project" value="InterPro"/>
</dbReference>
<accession>A0A6A4HSZ3</accession>
<dbReference type="SMART" id="SM00066">
    <property type="entry name" value="GAL4"/>
    <property type="match status" value="1"/>
</dbReference>
<feature type="compositionally biased region" description="Low complexity" evidence="6">
    <location>
        <begin position="172"/>
        <end position="183"/>
    </location>
</feature>
<feature type="region of interest" description="Disordered" evidence="6">
    <location>
        <begin position="455"/>
        <end position="480"/>
    </location>
</feature>
<feature type="region of interest" description="Disordered" evidence="6">
    <location>
        <begin position="21"/>
        <end position="62"/>
    </location>
</feature>
<dbReference type="CDD" id="cd00067">
    <property type="entry name" value="GAL4"/>
    <property type="match status" value="1"/>
</dbReference>
<evidence type="ECO:0000313" key="9">
    <source>
        <dbReference type="Proteomes" id="UP000799118"/>
    </source>
</evidence>
<keyword evidence="5" id="KW-0539">Nucleus</keyword>
<dbReference type="Proteomes" id="UP000799118">
    <property type="component" value="Unassembled WGS sequence"/>
</dbReference>
<dbReference type="Pfam" id="PF00172">
    <property type="entry name" value="Zn_clus"/>
    <property type="match status" value="1"/>
</dbReference>
<feature type="compositionally biased region" description="Polar residues" evidence="6">
    <location>
        <begin position="457"/>
        <end position="478"/>
    </location>
</feature>
<feature type="compositionally biased region" description="Low complexity" evidence="6">
    <location>
        <begin position="863"/>
        <end position="888"/>
    </location>
</feature>
<feature type="region of interest" description="Disordered" evidence="6">
    <location>
        <begin position="364"/>
        <end position="383"/>
    </location>
</feature>
<sequence length="955" mass="104287">MSQNPDDAYERAAPYVQVHFPAASSSQSAASSSSSFLHQSMTSVPHPLQVVPAPPPDRPKRKRLAKACDACHKSKRRCDGTAPCSNCFFASKPCTYTDSSGRAVPAPRVAAMGPGSAGSGNNGQDPVGMASSSALLPNQQTQSRKRPRKDGFVDPEPHETFSTNIEGGHGISGSRSSTATSTAGPTLVGGYAARPSIELEPALTRELTNLFFTHSHPILMIIHKPSFTNALTLNQVPRYLLNAVCAVASPHSKQPSLATSPRRCAGRHFADEAVKLMFAPRKPTVMGWPGDDLSVARDGGSSLVNSTRGKGKARDGGQAKGTIKDDLSNGQLVIPPSLYTAQALCLLSMYELLAIEEMPASSAARSSSSGTESDSVEVEPQGLSFRGERFRELTLQMLRELGIHKPYHPLLTPIPSKAYIEQSIENECLSMRAIYYRGDGSLLGGSGAGYRRRYPSPSLSAATPKNIATQGSSHSPTDSVPLFDPYKTPYTSSTFSIFNPVPATSHSTASSTFPYQDPASFSPPLPALTDGLVGFTEEELQVRLPVDETSFEMGVVHECMPEYLYLPSPPAPSTDLPFHKTSALGSELAQAIRILTTYQKIERTLDILYESGTNDSSKSSEPSYIPYETFLSLCSEIRDEERIFSIWEHGFPPRLRWDEGENVNVQKSMLETNSNTGAWCFCLTAIVEASCIMGLTVARKAVEMLEQCSTAKECRRNNDRIMDKADPGWWEASHRKKLPNETDLDWGVRRLDNVLEVLGDRATKSAVMGCWLWPLIKYVQRNDEKIQKEIDGFEEYCGVRMDKLPVTKWRGVALLPPNGLQNDVSAPYSPSKSELPARLTDVKKNGALFERPQEHMPQPMSDVQPTSAPVQSSSSVGVVGPNSSTDRTQLPLLQTQTSLPSLKSSGLLDWSSRTLPGPIRTRPNASWTSQCVYRWKRVSGNNSHYYVHSYVTKGS</sequence>
<keyword evidence="9" id="KW-1185">Reference proteome</keyword>
<comment type="subcellular location">
    <subcellularLocation>
        <location evidence="1">Nucleus</location>
    </subcellularLocation>
</comment>
<dbReference type="Gene3D" id="4.10.240.10">
    <property type="entry name" value="Zn(2)-C6 fungal-type DNA-binding domain"/>
    <property type="match status" value="1"/>
</dbReference>
<dbReference type="GO" id="GO:0005634">
    <property type="term" value="C:nucleus"/>
    <property type="evidence" value="ECO:0007669"/>
    <property type="project" value="UniProtKB-SubCell"/>
</dbReference>
<dbReference type="SUPFAM" id="SSF57701">
    <property type="entry name" value="Zn2/Cys6 DNA-binding domain"/>
    <property type="match status" value="1"/>
</dbReference>
<dbReference type="PANTHER" id="PTHR47338">
    <property type="entry name" value="ZN(II)2CYS6 TRANSCRIPTION FACTOR (EUROFUNG)-RELATED"/>
    <property type="match status" value="1"/>
</dbReference>
<dbReference type="InterPro" id="IPR050815">
    <property type="entry name" value="TF_fung"/>
</dbReference>
<dbReference type="InterPro" id="IPR001138">
    <property type="entry name" value="Zn2Cys6_DnaBD"/>
</dbReference>
<proteinExistence type="predicted"/>
<dbReference type="InterPro" id="IPR036864">
    <property type="entry name" value="Zn2-C6_fun-type_DNA-bd_sf"/>
</dbReference>
<name>A0A6A4HSZ3_9AGAR</name>
<feature type="compositionally biased region" description="Low complexity" evidence="6">
    <location>
        <begin position="364"/>
        <end position="373"/>
    </location>
</feature>
<feature type="region of interest" description="Disordered" evidence="6">
    <location>
        <begin position="299"/>
        <end position="325"/>
    </location>
</feature>
<dbReference type="InterPro" id="IPR007219">
    <property type="entry name" value="XnlR_reg_dom"/>
</dbReference>
<evidence type="ECO:0000313" key="8">
    <source>
        <dbReference type="EMBL" id="KAE9401063.1"/>
    </source>
</evidence>
<dbReference type="PROSITE" id="PS00463">
    <property type="entry name" value="ZN2_CY6_FUNGAL_1"/>
    <property type="match status" value="1"/>
</dbReference>
<evidence type="ECO:0000259" key="7">
    <source>
        <dbReference type="PROSITE" id="PS50048"/>
    </source>
</evidence>
<gene>
    <name evidence="8" type="ORF">BT96DRAFT_938183</name>
</gene>
<reference evidence="8" key="1">
    <citation type="journal article" date="2019" name="Environ. Microbiol.">
        <title>Fungal ecological strategies reflected in gene transcription - a case study of two litter decomposers.</title>
        <authorList>
            <person name="Barbi F."/>
            <person name="Kohler A."/>
            <person name="Barry K."/>
            <person name="Baskaran P."/>
            <person name="Daum C."/>
            <person name="Fauchery L."/>
            <person name="Ihrmark K."/>
            <person name="Kuo A."/>
            <person name="LaButti K."/>
            <person name="Lipzen A."/>
            <person name="Morin E."/>
            <person name="Grigoriev I.V."/>
            <person name="Henrissat B."/>
            <person name="Lindahl B."/>
            <person name="Martin F."/>
        </authorList>
    </citation>
    <scope>NUCLEOTIDE SEQUENCE</scope>
    <source>
        <strain evidence="8">JB14</strain>
    </source>
</reference>
<dbReference type="GO" id="GO:0000981">
    <property type="term" value="F:DNA-binding transcription factor activity, RNA polymerase II-specific"/>
    <property type="evidence" value="ECO:0007669"/>
    <property type="project" value="InterPro"/>
</dbReference>
<dbReference type="PANTHER" id="PTHR47338:SF5">
    <property type="entry name" value="ZN(II)2CYS6 TRANSCRIPTION FACTOR (EUROFUNG)"/>
    <property type="match status" value="1"/>
</dbReference>
<keyword evidence="3" id="KW-0805">Transcription regulation</keyword>